<sequence length="45" mass="5369">LRYGMFSSPVRICSRVFFSVLFEESFMEEPKKRFFRAEPTGPHKP</sequence>
<protein>
    <submittedName>
        <fullName evidence="1">PilS cassette</fullName>
    </submittedName>
</protein>
<reference evidence="1" key="1">
    <citation type="submission" date="2017-02" db="UniProtKB">
        <authorList>
            <consortium name="WormBaseParasite"/>
        </authorList>
    </citation>
    <scope>IDENTIFICATION</scope>
</reference>
<accession>A0A0R3R7P9</accession>
<organism evidence="1">
    <name type="scientific">Brugia timori</name>
    <dbReference type="NCBI Taxonomy" id="42155"/>
    <lineage>
        <taxon>Eukaryota</taxon>
        <taxon>Metazoa</taxon>
        <taxon>Ecdysozoa</taxon>
        <taxon>Nematoda</taxon>
        <taxon>Chromadorea</taxon>
        <taxon>Rhabditida</taxon>
        <taxon>Spirurina</taxon>
        <taxon>Spiruromorpha</taxon>
        <taxon>Filarioidea</taxon>
        <taxon>Onchocercidae</taxon>
        <taxon>Brugia</taxon>
    </lineage>
</organism>
<dbReference type="AlphaFoldDB" id="A0A0R3R7P9"/>
<proteinExistence type="predicted"/>
<dbReference type="WBParaSite" id="BTMF_0001605101-mRNA-1">
    <property type="protein sequence ID" value="BTMF_0001605101-mRNA-1"/>
    <property type="gene ID" value="BTMF_0001605101"/>
</dbReference>
<name>A0A0R3R7P9_9BILA</name>
<evidence type="ECO:0000313" key="1">
    <source>
        <dbReference type="WBParaSite" id="BTMF_0001605101-mRNA-1"/>
    </source>
</evidence>